<evidence type="ECO:0000313" key="1">
    <source>
        <dbReference type="EMBL" id="JAE04587.1"/>
    </source>
</evidence>
<sequence>MSVHHLLPFSRSLLPSPAASFTMSLSQVKQKRKRKGP</sequence>
<name>A0A0A9EWY8_ARUDO</name>
<organism evidence="1">
    <name type="scientific">Arundo donax</name>
    <name type="common">Giant reed</name>
    <name type="synonym">Donax arundinaceus</name>
    <dbReference type="NCBI Taxonomy" id="35708"/>
    <lineage>
        <taxon>Eukaryota</taxon>
        <taxon>Viridiplantae</taxon>
        <taxon>Streptophyta</taxon>
        <taxon>Embryophyta</taxon>
        <taxon>Tracheophyta</taxon>
        <taxon>Spermatophyta</taxon>
        <taxon>Magnoliopsida</taxon>
        <taxon>Liliopsida</taxon>
        <taxon>Poales</taxon>
        <taxon>Poaceae</taxon>
        <taxon>PACMAD clade</taxon>
        <taxon>Arundinoideae</taxon>
        <taxon>Arundineae</taxon>
        <taxon>Arundo</taxon>
    </lineage>
</organism>
<accession>A0A0A9EWY8</accession>
<reference evidence="1" key="1">
    <citation type="submission" date="2014-09" db="EMBL/GenBank/DDBJ databases">
        <authorList>
            <person name="Magalhaes I.L.F."/>
            <person name="Oliveira U."/>
            <person name="Santos F.R."/>
            <person name="Vidigal T.H.D.A."/>
            <person name="Brescovit A.D."/>
            <person name="Santos A.J."/>
        </authorList>
    </citation>
    <scope>NUCLEOTIDE SEQUENCE</scope>
    <source>
        <tissue evidence="1">Shoot tissue taken approximately 20 cm above the soil surface</tissue>
    </source>
</reference>
<dbReference type="AlphaFoldDB" id="A0A0A9EWY8"/>
<proteinExistence type="predicted"/>
<protein>
    <submittedName>
        <fullName evidence="1">Uncharacterized protein</fullName>
    </submittedName>
</protein>
<dbReference type="EMBL" id="GBRH01193309">
    <property type="protein sequence ID" value="JAE04587.1"/>
    <property type="molecule type" value="Transcribed_RNA"/>
</dbReference>
<reference evidence="1" key="2">
    <citation type="journal article" date="2015" name="Data Brief">
        <title>Shoot transcriptome of the giant reed, Arundo donax.</title>
        <authorList>
            <person name="Barrero R.A."/>
            <person name="Guerrero F.D."/>
            <person name="Moolhuijzen P."/>
            <person name="Goolsby J.A."/>
            <person name="Tidwell J."/>
            <person name="Bellgard S.E."/>
            <person name="Bellgard M.I."/>
        </authorList>
    </citation>
    <scope>NUCLEOTIDE SEQUENCE</scope>
    <source>
        <tissue evidence="1">Shoot tissue taken approximately 20 cm above the soil surface</tissue>
    </source>
</reference>